<dbReference type="Proteomes" id="UP000582659">
    <property type="component" value="Unassembled WGS sequence"/>
</dbReference>
<evidence type="ECO:0000256" key="1">
    <source>
        <dbReference type="SAM" id="SignalP"/>
    </source>
</evidence>
<gene>
    <name evidence="2" type="ORF">BXYJ_LOCUS2282</name>
</gene>
<dbReference type="EMBL" id="CAJFDI010000001">
    <property type="protein sequence ID" value="CAD5211145.1"/>
    <property type="molecule type" value="Genomic_DNA"/>
</dbReference>
<reference evidence="3" key="2">
    <citation type="submission" date="2020-08" db="EMBL/GenBank/DDBJ databases">
        <authorList>
            <person name="Kikuchi T."/>
        </authorList>
    </citation>
    <scope>NUCLEOTIDE SEQUENCE</scope>
    <source>
        <strain evidence="2">Ka4C1</strain>
    </source>
</reference>
<proteinExistence type="predicted"/>
<protein>
    <submittedName>
        <fullName evidence="2">(pine wood nematode) hypothetical protein</fullName>
    </submittedName>
</protein>
<dbReference type="AlphaFoldDB" id="A0A1I7RN62"/>
<evidence type="ECO:0000313" key="5">
    <source>
        <dbReference type="Proteomes" id="UP000659654"/>
    </source>
</evidence>
<keyword evidence="5" id="KW-1185">Reference proteome</keyword>
<evidence type="ECO:0000313" key="6">
    <source>
        <dbReference type="WBParaSite" id="BXY_0214800.1"/>
    </source>
</evidence>
<evidence type="ECO:0000313" key="4">
    <source>
        <dbReference type="Proteomes" id="UP000095284"/>
    </source>
</evidence>
<accession>A0A1I7RN62</accession>
<keyword evidence="1" id="KW-0732">Signal</keyword>
<evidence type="ECO:0000313" key="2">
    <source>
        <dbReference type="EMBL" id="CAD5211145.1"/>
    </source>
</evidence>
<sequence>MWISILLFFPIFLNLARKVDYRQVPVRYVAQYVKPDKKLTVETVNDCGTYAANNNYKVFVFYKSNGTCELVNRIVGYSLAVDSVQRSGRRNFVIYVKSDRDGCGNLKSQDAEQVLVDLTYGEATCPPHYNFVLNSKMRICQNKISDLKESTLYGSIFYKYRLGVTTDYYNMDKVPPQNRIANYVMNRSQATQTVKYTCNSTQGYVTFFGNTYYCYVSKPYSVTSVTPLVNNVCKTALKNGTPVKLFHKLIKGFLYINNAGWPLVGMYQKNNKWVYWDGKPVPSSVLDWQPGAPYAANGPLVLVASRGLWLYNSDSNEQYKTIPCIGSTIKRTSQDLIDDISVDTNSTSI</sequence>
<evidence type="ECO:0000313" key="3">
    <source>
        <dbReference type="EMBL" id="CAG9087737.1"/>
    </source>
</evidence>
<name>A0A1I7RN62_BURXY</name>
<dbReference type="WBParaSite" id="BXY_0214800.1">
    <property type="protein sequence ID" value="BXY_0214800.1"/>
    <property type="gene ID" value="BXY_0214800"/>
</dbReference>
<dbReference type="Proteomes" id="UP000659654">
    <property type="component" value="Unassembled WGS sequence"/>
</dbReference>
<feature type="chain" id="PRO_5036021867" evidence="1">
    <location>
        <begin position="22"/>
        <end position="349"/>
    </location>
</feature>
<dbReference type="Proteomes" id="UP000095284">
    <property type="component" value="Unplaced"/>
</dbReference>
<reference evidence="6" key="1">
    <citation type="submission" date="2016-11" db="UniProtKB">
        <authorList>
            <consortium name="WormBaseParasite"/>
        </authorList>
    </citation>
    <scope>IDENTIFICATION</scope>
</reference>
<dbReference type="EMBL" id="CAJFCV020000001">
    <property type="protein sequence ID" value="CAG9087737.1"/>
    <property type="molecule type" value="Genomic_DNA"/>
</dbReference>
<organism evidence="4 6">
    <name type="scientific">Bursaphelenchus xylophilus</name>
    <name type="common">Pinewood nematode worm</name>
    <name type="synonym">Aphelenchoides xylophilus</name>
    <dbReference type="NCBI Taxonomy" id="6326"/>
    <lineage>
        <taxon>Eukaryota</taxon>
        <taxon>Metazoa</taxon>
        <taxon>Ecdysozoa</taxon>
        <taxon>Nematoda</taxon>
        <taxon>Chromadorea</taxon>
        <taxon>Rhabditida</taxon>
        <taxon>Tylenchina</taxon>
        <taxon>Tylenchomorpha</taxon>
        <taxon>Aphelenchoidea</taxon>
        <taxon>Aphelenchoididae</taxon>
        <taxon>Bursaphelenchus</taxon>
    </lineage>
</organism>
<feature type="signal peptide" evidence="1">
    <location>
        <begin position="1"/>
        <end position="21"/>
    </location>
</feature>